<comment type="caution">
    <text evidence="9">The sequence shown here is derived from an EMBL/GenBank/DDBJ whole genome shotgun (WGS) entry which is preliminary data.</text>
</comment>
<dbReference type="PROSITE" id="PS00237">
    <property type="entry name" value="G_PROTEIN_RECEP_F1_1"/>
    <property type="match status" value="1"/>
</dbReference>
<dbReference type="OrthoDB" id="5980579at2759"/>
<keyword evidence="7 8" id="KW-0807">Transducer</keyword>
<keyword evidence="6 8" id="KW-0675">Receptor</keyword>
<evidence type="ECO:0000313" key="9">
    <source>
        <dbReference type="EMBL" id="CAB3982407.1"/>
    </source>
</evidence>
<keyword evidence="5" id="KW-0472">Membrane</keyword>
<evidence type="ECO:0000256" key="6">
    <source>
        <dbReference type="ARBA" id="ARBA00023170"/>
    </source>
</evidence>
<dbReference type="InterPro" id="IPR017452">
    <property type="entry name" value="GPCR_Rhodpsn_7TM"/>
</dbReference>
<evidence type="ECO:0000256" key="8">
    <source>
        <dbReference type="RuleBase" id="RU000688"/>
    </source>
</evidence>
<keyword evidence="3" id="KW-1133">Transmembrane helix</keyword>
<dbReference type="PROSITE" id="PS50262">
    <property type="entry name" value="G_PROTEIN_RECEP_F1_2"/>
    <property type="match status" value="1"/>
</dbReference>
<evidence type="ECO:0000313" key="10">
    <source>
        <dbReference type="Proteomes" id="UP001152795"/>
    </source>
</evidence>
<dbReference type="CDD" id="cd00637">
    <property type="entry name" value="7tm_classA_rhodopsin-like"/>
    <property type="match status" value="1"/>
</dbReference>
<dbReference type="PANTHER" id="PTHR45695:SF9">
    <property type="entry name" value="LEUCOKININ RECEPTOR"/>
    <property type="match status" value="1"/>
</dbReference>
<protein>
    <submittedName>
        <fullName evidence="9">Neuropeptide FF receptor 2-like</fullName>
    </submittedName>
</protein>
<dbReference type="Gene3D" id="1.20.1070.10">
    <property type="entry name" value="Rhodopsin 7-helix transmembrane proteins"/>
    <property type="match status" value="1"/>
</dbReference>
<dbReference type="Pfam" id="PF00001">
    <property type="entry name" value="7tm_1"/>
    <property type="match status" value="1"/>
</dbReference>
<gene>
    <name evidence="9" type="ORF">PACLA_8A085900</name>
</gene>
<keyword evidence="2 8" id="KW-0812">Transmembrane</keyword>
<dbReference type="EMBL" id="CACRXK020000496">
    <property type="protein sequence ID" value="CAB3982407.1"/>
    <property type="molecule type" value="Genomic_DNA"/>
</dbReference>
<evidence type="ECO:0000256" key="5">
    <source>
        <dbReference type="ARBA" id="ARBA00023136"/>
    </source>
</evidence>
<organism evidence="9 10">
    <name type="scientific">Paramuricea clavata</name>
    <name type="common">Red gorgonian</name>
    <name type="synonym">Violescent sea-whip</name>
    <dbReference type="NCBI Taxonomy" id="317549"/>
    <lineage>
        <taxon>Eukaryota</taxon>
        <taxon>Metazoa</taxon>
        <taxon>Cnidaria</taxon>
        <taxon>Anthozoa</taxon>
        <taxon>Octocorallia</taxon>
        <taxon>Malacalcyonacea</taxon>
        <taxon>Plexauridae</taxon>
        <taxon>Paramuricea</taxon>
    </lineage>
</organism>
<reference evidence="9" key="1">
    <citation type="submission" date="2020-04" db="EMBL/GenBank/DDBJ databases">
        <authorList>
            <person name="Alioto T."/>
            <person name="Alioto T."/>
            <person name="Gomez Garrido J."/>
        </authorList>
    </citation>
    <scope>NUCLEOTIDE SEQUENCE</scope>
    <source>
        <strain evidence="9">A484AB</strain>
    </source>
</reference>
<dbReference type="Proteomes" id="UP001152795">
    <property type="component" value="Unassembled WGS sequence"/>
</dbReference>
<dbReference type="InterPro" id="IPR000276">
    <property type="entry name" value="GPCR_Rhodpsn"/>
</dbReference>
<evidence type="ECO:0000256" key="2">
    <source>
        <dbReference type="ARBA" id="ARBA00022692"/>
    </source>
</evidence>
<name>A0A7D9HIE3_PARCT</name>
<evidence type="ECO:0000256" key="7">
    <source>
        <dbReference type="ARBA" id="ARBA00023224"/>
    </source>
</evidence>
<keyword evidence="4 8" id="KW-0297">G-protein coupled receptor</keyword>
<sequence length="468" mass="52746">MVNVSNASDMTDELNDTTKIINIFNYFLYTLIVVFGVPGNIMVVWSLLLTRKDKVNRSYKILVINLAINDIILVLITSPFQITQLIFETFPFGRVMCSILWPLQTACYGAGLFNMVALNVHRYYVISYPTSSRSLGKVTGVAVALCWMIPSLITALPYALTLQYNSTTEDCVETWGDYTAGVYTMYLFSVQYILPLIVIATLNLLTIRRLKRRYMFRLNTARLSADNLHAHKRIVKMLISIILIFALFGLPGQIMWLIPVVTEIKNNSNYFAILSLVDIFNYMYCVLNPVLFFTYNNECYGRLKKFLASVFFCCGYRWEISSQTGTRHEAVKTLLKSRASDSQDTSGSDGPRVDSRYAPAIPKNLLDKLHENSAKDSEQHMVPAAIYSSLTGLYTPAGSCHGNGLDKSTQGSSQVIKVAADDKEIFRGSFVELLRTRNLSNDLMKRLDESPETAIVEEGLPNTDQDKL</sequence>
<dbReference type="PANTHER" id="PTHR45695">
    <property type="entry name" value="LEUCOKININ RECEPTOR-RELATED"/>
    <property type="match status" value="1"/>
</dbReference>
<evidence type="ECO:0000256" key="1">
    <source>
        <dbReference type="ARBA" id="ARBA00004141"/>
    </source>
</evidence>
<proteinExistence type="inferred from homology"/>
<comment type="similarity">
    <text evidence="8">Belongs to the G-protein coupled receptor 1 family.</text>
</comment>
<evidence type="ECO:0000256" key="3">
    <source>
        <dbReference type="ARBA" id="ARBA00022989"/>
    </source>
</evidence>
<dbReference type="GO" id="GO:0004930">
    <property type="term" value="F:G protein-coupled receptor activity"/>
    <property type="evidence" value="ECO:0007669"/>
    <property type="project" value="UniProtKB-KW"/>
</dbReference>
<accession>A0A7D9HIE3</accession>
<dbReference type="PRINTS" id="PR00237">
    <property type="entry name" value="GPCRRHODOPSN"/>
</dbReference>
<dbReference type="GO" id="GO:0005886">
    <property type="term" value="C:plasma membrane"/>
    <property type="evidence" value="ECO:0007669"/>
    <property type="project" value="TreeGrafter"/>
</dbReference>
<comment type="subcellular location">
    <subcellularLocation>
        <location evidence="1">Membrane</location>
        <topology evidence="1">Multi-pass membrane protein</topology>
    </subcellularLocation>
</comment>
<dbReference type="AlphaFoldDB" id="A0A7D9HIE3"/>
<evidence type="ECO:0000256" key="4">
    <source>
        <dbReference type="ARBA" id="ARBA00023040"/>
    </source>
</evidence>
<dbReference type="SUPFAM" id="SSF81321">
    <property type="entry name" value="Family A G protein-coupled receptor-like"/>
    <property type="match status" value="1"/>
</dbReference>
<keyword evidence="10" id="KW-1185">Reference proteome</keyword>